<proteinExistence type="predicted"/>
<organism evidence="1 2">
    <name type="scientific">Strix occidentalis caurina</name>
    <name type="common">northern spotted owl</name>
    <dbReference type="NCBI Taxonomy" id="311401"/>
    <lineage>
        <taxon>Eukaryota</taxon>
        <taxon>Metazoa</taxon>
        <taxon>Chordata</taxon>
        <taxon>Craniata</taxon>
        <taxon>Vertebrata</taxon>
        <taxon>Euteleostomi</taxon>
        <taxon>Archelosauria</taxon>
        <taxon>Archosauria</taxon>
        <taxon>Dinosauria</taxon>
        <taxon>Saurischia</taxon>
        <taxon>Theropoda</taxon>
        <taxon>Coelurosauria</taxon>
        <taxon>Aves</taxon>
        <taxon>Neognathae</taxon>
        <taxon>Neoaves</taxon>
        <taxon>Telluraves</taxon>
        <taxon>Strigiformes</taxon>
        <taxon>Strigidae</taxon>
        <taxon>Strix</taxon>
    </lineage>
</organism>
<accession>A0A8D0KS16</accession>
<protein>
    <submittedName>
        <fullName evidence="1">Uncharacterized protein</fullName>
    </submittedName>
</protein>
<dbReference type="GO" id="GO:0048066">
    <property type="term" value="P:developmental pigmentation"/>
    <property type="evidence" value="ECO:0007669"/>
    <property type="project" value="TreeGrafter"/>
</dbReference>
<name>A0A8D0KS16_STROC</name>
<dbReference type="PANTHER" id="PTHR23287">
    <property type="entry name" value="RUBY-EYE2-LIKE PROTEIN"/>
    <property type="match status" value="1"/>
</dbReference>
<dbReference type="Ensembl" id="ENSSOCT00000004637.1">
    <property type="protein sequence ID" value="ENSSOCP00000004502.1"/>
    <property type="gene ID" value="ENSSOCG00000003494.1"/>
</dbReference>
<evidence type="ECO:0000313" key="2">
    <source>
        <dbReference type="Proteomes" id="UP000694551"/>
    </source>
</evidence>
<dbReference type="Proteomes" id="UP000694551">
    <property type="component" value="Unplaced"/>
</dbReference>
<reference evidence="1" key="2">
    <citation type="submission" date="2025-09" db="UniProtKB">
        <authorList>
            <consortium name="Ensembl"/>
        </authorList>
    </citation>
    <scope>IDENTIFICATION</scope>
</reference>
<dbReference type="GO" id="GO:0005737">
    <property type="term" value="C:cytoplasm"/>
    <property type="evidence" value="ECO:0007669"/>
    <property type="project" value="TreeGrafter"/>
</dbReference>
<dbReference type="PANTHER" id="PTHR23287:SF18">
    <property type="entry name" value="BLOC-2 COMPLEX MEMBER HPS5"/>
    <property type="match status" value="1"/>
</dbReference>
<sequence length="112" mass="12487">MASVPIIPDSYNHVLAEFECLDPLLSALRLDSSRLKCTCIDVSKRWLALGSSGGGLNLIQKDGWKQRLFLTHKVRVKNSIQKFPGKMGLGKSHCFKLFFIKSQQAFSACCIV</sequence>
<dbReference type="AlphaFoldDB" id="A0A8D0KS16"/>
<keyword evidence="2" id="KW-1185">Reference proteome</keyword>
<evidence type="ECO:0000313" key="1">
    <source>
        <dbReference type="Ensembl" id="ENSSOCP00000004502.1"/>
    </source>
</evidence>
<reference evidence="1" key="1">
    <citation type="submission" date="2025-08" db="UniProtKB">
        <authorList>
            <consortium name="Ensembl"/>
        </authorList>
    </citation>
    <scope>IDENTIFICATION</scope>
</reference>